<evidence type="ECO:0000313" key="2">
    <source>
        <dbReference type="Ensembl" id="ENSPNAP00000006278.2"/>
    </source>
</evidence>
<dbReference type="Proteomes" id="UP001501920">
    <property type="component" value="Chromosome 21"/>
</dbReference>
<evidence type="ECO:0000256" key="1">
    <source>
        <dbReference type="SAM" id="SignalP"/>
    </source>
</evidence>
<evidence type="ECO:0000313" key="3">
    <source>
        <dbReference type="Proteomes" id="UP001501920"/>
    </source>
</evidence>
<dbReference type="GeneTree" id="ENSGT01110000267625"/>
<proteinExistence type="predicted"/>
<reference evidence="2 3" key="1">
    <citation type="submission" date="2020-10" db="EMBL/GenBank/DDBJ databases">
        <title>Pygocentrus nattereri (red-bellied piranha) genome, fPygNat1, primary haplotype.</title>
        <authorList>
            <person name="Myers G."/>
            <person name="Meyer A."/>
            <person name="Karagic N."/>
            <person name="Pippel M."/>
            <person name="Winkler S."/>
            <person name="Tracey A."/>
            <person name="Wood J."/>
            <person name="Formenti G."/>
            <person name="Howe K."/>
            <person name="Fedrigo O."/>
            <person name="Jarvis E.D."/>
        </authorList>
    </citation>
    <scope>NUCLEOTIDE SEQUENCE [LARGE SCALE GENOMIC DNA]</scope>
</reference>
<keyword evidence="1" id="KW-0732">Signal</keyword>
<dbReference type="Ensembl" id="ENSPNAT00000003837.2">
    <property type="protein sequence ID" value="ENSPNAP00000006278.2"/>
    <property type="gene ID" value="ENSPNAG00000032049.1"/>
</dbReference>
<feature type="chain" id="PRO_5043635489" evidence="1">
    <location>
        <begin position="23"/>
        <end position="106"/>
    </location>
</feature>
<organism evidence="2 3">
    <name type="scientific">Pygocentrus nattereri</name>
    <name type="common">Red-bellied piranha</name>
    <dbReference type="NCBI Taxonomy" id="42514"/>
    <lineage>
        <taxon>Eukaryota</taxon>
        <taxon>Metazoa</taxon>
        <taxon>Chordata</taxon>
        <taxon>Craniata</taxon>
        <taxon>Vertebrata</taxon>
        <taxon>Euteleostomi</taxon>
        <taxon>Actinopterygii</taxon>
        <taxon>Neopterygii</taxon>
        <taxon>Teleostei</taxon>
        <taxon>Ostariophysi</taxon>
        <taxon>Characiformes</taxon>
        <taxon>Characoidei</taxon>
        <taxon>Pygocentrus</taxon>
    </lineage>
</organism>
<reference evidence="2" key="2">
    <citation type="submission" date="2025-08" db="UniProtKB">
        <authorList>
            <consortium name="Ensembl"/>
        </authorList>
    </citation>
    <scope>IDENTIFICATION</scope>
</reference>
<reference evidence="2" key="3">
    <citation type="submission" date="2025-09" db="UniProtKB">
        <authorList>
            <consortium name="Ensembl"/>
        </authorList>
    </citation>
    <scope>IDENTIFICATION</scope>
</reference>
<keyword evidence="3" id="KW-1185">Reference proteome</keyword>
<name>A0A3B4C3E2_PYGNA</name>
<dbReference type="AlphaFoldDB" id="A0A3B4C3E2"/>
<accession>A0A3B4C3E2</accession>
<feature type="signal peptide" evidence="1">
    <location>
        <begin position="1"/>
        <end position="22"/>
    </location>
</feature>
<sequence length="106" mass="12422">MLFLISLYFWLHETCIFDKVFCEDNSKNHLNTVFQVLQRLDLLPTSGPPLSKPSVYFPTDVANAPLSSGFPRNAWWWHPEILHPEMRKRHNLASYNLNSFGLRYGK</sequence>
<protein>
    <submittedName>
        <fullName evidence="2">Uncharacterized protein</fullName>
    </submittedName>
</protein>